<evidence type="ECO:0000313" key="2">
    <source>
        <dbReference type="EMBL" id="GFJ88052.1"/>
    </source>
</evidence>
<feature type="compositionally biased region" description="Low complexity" evidence="1">
    <location>
        <begin position="30"/>
        <end position="47"/>
    </location>
</feature>
<sequence length="145" mass="13258">MAPGAVPLPPASANCFASAAWSTARHAAISEPSATSSASTATPRATSVIRDRPPGGAGGTEKGTAGDDSGADRIGGGAGGGGGVARPCGGAGGNGGYAPGGDIGAVGIIAGGRGGGTGEFGSGAVTAHLSQTNAAPTVAFPSTIE</sequence>
<organism evidence="2 3">
    <name type="scientific">Phytohabitans rumicis</name>
    <dbReference type="NCBI Taxonomy" id="1076125"/>
    <lineage>
        <taxon>Bacteria</taxon>
        <taxon>Bacillati</taxon>
        <taxon>Actinomycetota</taxon>
        <taxon>Actinomycetes</taxon>
        <taxon>Micromonosporales</taxon>
        <taxon>Micromonosporaceae</taxon>
    </lineage>
</organism>
<feature type="region of interest" description="Disordered" evidence="1">
    <location>
        <begin position="30"/>
        <end position="96"/>
    </location>
</feature>
<reference evidence="2 3" key="1">
    <citation type="submission" date="2020-03" db="EMBL/GenBank/DDBJ databases">
        <title>Whole genome shotgun sequence of Phytohabitans rumicis NBRC 108638.</title>
        <authorList>
            <person name="Komaki H."/>
            <person name="Tamura T."/>
        </authorList>
    </citation>
    <scope>NUCLEOTIDE SEQUENCE [LARGE SCALE GENOMIC DNA]</scope>
    <source>
        <strain evidence="2 3">NBRC 108638</strain>
    </source>
</reference>
<dbReference type="EMBL" id="BLPG01000001">
    <property type="protein sequence ID" value="GFJ88052.1"/>
    <property type="molecule type" value="Genomic_DNA"/>
</dbReference>
<feature type="compositionally biased region" description="Gly residues" evidence="1">
    <location>
        <begin position="73"/>
        <end position="96"/>
    </location>
</feature>
<evidence type="ECO:0000256" key="1">
    <source>
        <dbReference type="SAM" id="MobiDB-lite"/>
    </source>
</evidence>
<keyword evidence="3" id="KW-1185">Reference proteome</keyword>
<proteinExistence type="predicted"/>
<evidence type="ECO:0000313" key="3">
    <source>
        <dbReference type="Proteomes" id="UP000482960"/>
    </source>
</evidence>
<dbReference type="Proteomes" id="UP000482960">
    <property type="component" value="Unassembled WGS sequence"/>
</dbReference>
<gene>
    <name evidence="2" type="ORF">Prum_016940</name>
</gene>
<comment type="caution">
    <text evidence="2">The sequence shown here is derived from an EMBL/GenBank/DDBJ whole genome shotgun (WGS) entry which is preliminary data.</text>
</comment>
<name>A0A6V8KSD7_9ACTN</name>
<dbReference type="AlphaFoldDB" id="A0A6V8KSD7"/>
<accession>A0A6V8KSD7</accession>
<reference evidence="2 3" key="2">
    <citation type="submission" date="2020-03" db="EMBL/GenBank/DDBJ databases">
        <authorList>
            <person name="Ichikawa N."/>
            <person name="Kimura A."/>
            <person name="Kitahashi Y."/>
            <person name="Uohara A."/>
        </authorList>
    </citation>
    <scope>NUCLEOTIDE SEQUENCE [LARGE SCALE GENOMIC DNA]</scope>
    <source>
        <strain evidence="2 3">NBRC 108638</strain>
    </source>
</reference>
<protein>
    <submittedName>
        <fullName evidence="2">Uncharacterized protein</fullName>
    </submittedName>
</protein>